<dbReference type="Pfam" id="PF00083">
    <property type="entry name" value="Sugar_tr"/>
    <property type="match status" value="1"/>
</dbReference>
<keyword evidence="7" id="KW-1185">Reference proteome</keyword>
<comment type="subcellular location">
    <subcellularLocation>
        <location evidence="1">Membrane</location>
        <topology evidence="1">Multi-pass membrane protein</topology>
    </subcellularLocation>
</comment>
<evidence type="ECO:0000256" key="5">
    <source>
        <dbReference type="SAM" id="Phobius"/>
    </source>
</evidence>
<comment type="caution">
    <text evidence="6">The sequence shown here is derived from an EMBL/GenBank/DDBJ whole genome shotgun (WGS) entry which is preliminary data.</text>
</comment>
<feature type="transmembrane region" description="Helical" evidence="5">
    <location>
        <begin position="20"/>
        <end position="43"/>
    </location>
</feature>
<feature type="transmembrane region" description="Helical" evidence="5">
    <location>
        <begin position="397"/>
        <end position="416"/>
    </location>
</feature>
<accession>A0A8K0KDW3</accession>
<reference evidence="6" key="2">
    <citation type="submission" date="2017-10" db="EMBL/GenBank/DDBJ databases">
        <title>Ladona fulva Genome sequencing and assembly.</title>
        <authorList>
            <person name="Murali S."/>
            <person name="Richards S."/>
            <person name="Bandaranaike D."/>
            <person name="Bellair M."/>
            <person name="Blankenburg K."/>
            <person name="Chao H."/>
            <person name="Dinh H."/>
            <person name="Doddapaneni H."/>
            <person name="Dugan-Rocha S."/>
            <person name="Elkadiri S."/>
            <person name="Gnanaolivu R."/>
            <person name="Hernandez B."/>
            <person name="Skinner E."/>
            <person name="Javaid M."/>
            <person name="Lee S."/>
            <person name="Li M."/>
            <person name="Ming W."/>
            <person name="Munidasa M."/>
            <person name="Muniz J."/>
            <person name="Nguyen L."/>
            <person name="Hughes D."/>
            <person name="Osuji N."/>
            <person name="Pu L.-L."/>
            <person name="Puazo M."/>
            <person name="Qu C."/>
            <person name="Quiroz J."/>
            <person name="Raj R."/>
            <person name="Weissenberger G."/>
            <person name="Xin Y."/>
            <person name="Zou X."/>
            <person name="Han Y."/>
            <person name="Worley K."/>
            <person name="Muzny D."/>
            <person name="Gibbs R."/>
        </authorList>
    </citation>
    <scope>NUCLEOTIDE SEQUENCE</scope>
    <source>
        <strain evidence="6">Sampled in the wild</strain>
    </source>
</reference>
<dbReference type="GO" id="GO:0016020">
    <property type="term" value="C:membrane"/>
    <property type="evidence" value="ECO:0007669"/>
    <property type="project" value="UniProtKB-SubCell"/>
</dbReference>
<sequence length="438" mass="49404">MGYDDVLEHLGEFGRYQKRVYFLLCIPTISCALHKLASVFLGAQVNHRCKLPFESDNATYDLGGKFNMTIPWDGVRNEPASCLRFDTNFSSEYFEEGIPANKTAHCEHWVYDTSKYQSSAVMERDMWDMVCENAWLRATADSIFMVGVLLGSLIFGDLSDRIIPESVRWLLTKGRIEEVKKLLSKAAKENKVEIPESVINGLVEEKIEKKDEKVKQHSLFDLFKHPNLRKKSFFIFFNWFGRRPTFFISLVLQVIGGLLAAVAPGYVLFVIARMLVGATTSGVFLVAYVIGVEMVGPSARLFTGVFCQYFFSLGFVLTALFSYFVRDWRMLQVTLTVPGILFFSYWWMVISGSYYGLSWSTSNLGGNDYLNFLISGAVEVPGYTFTLLTLNVWGRKYPLCGSMLVGGVVLLLTIAVPHGLDGPTFFVSLVLQVILTKI</sequence>
<dbReference type="Proteomes" id="UP000792457">
    <property type="component" value="Unassembled WGS sequence"/>
</dbReference>
<feature type="transmembrane region" description="Helical" evidence="5">
    <location>
        <begin position="134"/>
        <end position="155"/>
    </location>
</feature>
<reference evidence="6" key="1">
    <citation type="submission" date="2013-04" db="EMBL/GenBank/DDBJ databases">
        <authorList>
            <person name="Qu J."/>
            <person name="Murali S.C."/>
            <person name="Bandaranaike D."/>
            <person name="Bellair M."/>
            <person name="Blankenburg K."/>
            <person name="Chao H."/>
            <person name="Dinh H."/>
            <person name="Doddapaneni H."/>
            <person name="Downs B."/>
            <person name="Dugan-Rocha S."/>
            <person name="Elkadiri S."/>
            <person name="Gnanaolivu R.D."/>
            <person name="Hernandez B."/>
            <person name="Javaid M."/>
            <person name="Jayaseelan J.C."/>
            <person name="Lee S."/>
            <person name="Li M."/>
            <person name="Ming W."/>
            <person name="Munidasa M."/>
            <person name="Muniz J."/>
            <person name="Nguyen L."/>
            <person name="Ongeri F."/>
            <person name="Osuji N."/>
            <person name="Pu L.-L."/>
            <person name="Puazo M."/>
            <person name="Qu C."/>
            <person name="Quiroz J."/>
            <person name="Raj R."/>
            <person name="Weissenberger G."/>
            <person name="Xin Y."/>
            <person name="Zou X."/>
            <person name="Han Y."/>
            <person name="Richards S."/>
            <person name="Worley K."/>
            <person name="Muzny D."/>
            <person name="Gibbs R."/>
        </authorList>
    </citation>
    <scope>NUCLEOTIDE SEQUENCE</scope>
    <source>
        <strain evidence="6">Sampled in the wild</strain>
    </source>
</reference>
<feature type="transmembrane region" description="Helical" evidence="5">
    <location>
        <begin position="301"/>
        <end position="325"/>
    </location>
</feature>
<dbReference type="SUPFAM" id="SSF103473">
    <property type="entry name" value="MFS general substrate transporter"/>
    <property type="match status" value="1"/>
</dbReference>
<keyword evidence="3 5" id="KW-1133">Transmembrane helix</keyword>
<evidence type="ECO:0000313" key="6">
    <source>
        <dbReference type="EMBL" id="KAG8232379.1"/>
    </source>
</evidence>
<dbReference type="GO" id="GO:0022857">
    <property type="term" value="F:transmembrane transporter activity"/>
    <property type="evidence" value="ECO:0007669"/>
    <property type="project" value="InterPro"/>
</dbReference>
<evidence type="ECO:0000256" key="3">
    <source>
        <dbReference type="ARBA" id="ARBA00022989"/>
    </source>
</evidence>
<keyword evidence="4 5" id="KW-0472">Membrane</keyword>
<proteinExistence type="predicted"/>
<evidence type="ECO:0000256" key="1">
    <source>
        <dbReference type="ARBA" id="ARBA00004141"/>
    </source>
</evidence>
<name>A0A8K0KDW3_LADFU</name>
<evidence type="ECO:0000313" key="7">
    <source>
        <dbReference type="Proteomes" id="UP000792457"/>
    </source>
</evidence>
<feature type="transmembrane region" description="Helical" evidence="5">
    <location>
        <begin position="337"/>
        <end position="357"/>
    </location>
</feature>
<evidence type="ECO:0008006" key="8">
    <source>
        <dbReference type="Google" id="ProtNLM"/>
    </source>
</evidence>
<dbReference type="EMBL" id="KZ308614">
    <property type="protein sequence ID" value="KAG8232379.1"/>
    <property type="molecule type" value="Genomic_DNA"/>
</dbReference>
<organism evidence="6 7">
    <name type="scientific">Ladona fulva</name>
    <name type="common">Scarce chaser dragonfly</name>
    <name type="synonym">Libellula fulva</name>
    <dbReference type="NCBI Taxonomy" id="123851"/>
    <lineage>
        <taxon>Eukaryota</taxon>
        <taxon>Metazoa</taxon>
        <taxon>Ecdysozoa</taxon>
        <taxon>Arthropoda</taxon>
        <taxon>Hexapoda</taxon>
        <taxon>Insecta</taxon>
        <taxon>Pterygota</taxon>
        <taxon>Palaeoptera</taxon>
        <taxon>Odonata</taxon>
        <taxon>Epiprocta</taxon>
        <taxon>Anisoptera</taxon>
        <taxon>Libelluloidea</taxon>
        <taxon>Libellulidae</taxon>
        <taxon>Ladona</taxon>
    </lineage>
</organism>
<feature type="transmembrane region" description="Helical" evidence="5">
    <location>
        <begin position="275"/>
        <end position="295"/>
    </location>
</feature>
<dbReference type="OrthoDB" id="3936150at2759"/>
<gene>
    <name evidence="6" type="ORF">J437_LFUL012779</name>
</gene>
<evidence type="ECO:0000256" key="4">
    <source>
        <dbReference type="ARBA" id="ARBA00023136"/>
    </source>
</evidence>
<dbReference type="InterPro" id="IPR005828">
    <property type="entry name" value="MFS_sugar_transport-like"/>
</dbReference>
<evidence type="ECO:0000256" key="2">
    <source>
        <dbReference type="ARBA" id="ARBA00022692"/>
    </source>
</evidence>
<feature type="transmembrane region" description="Helical" evidence="5">
    <location>
        <begin position="246"/>
        <end position="268"/>
    </location>
</feature>
<dbReference type="InterPro" id="IPR036259">
    <property type="entry name" value="MFS_trans_sf"/>
</dbReference>
<feature type="transmembrane region" description="Helical" evidence="5">
    <location>
        <begin position="369"/>
        <end position="390"/>
    </location>
</feature>
<keyword evidence="2 5" id="KW-0812">Transmembrane</keyword>
<dbReference type="Gene3D" id="1.20.1250.20">
    <property type="entry name" value="MFS general substrate transporter like domains"/>
    <property type="match status" value="2"/>
</dbReference>
<protein>
    <recommendedName>
        <fullName evidence="8">Organic cation transporter protein</fullName>
    </recommendedName>
</protein>
<dbReference type="PANTHER" id="PTHR24064">
    <property type="entry name" value="SOLUTE CARRIER FAMILY 22 MEMBER"/>
    <property type="match status" value="1"/>
</dbReference>
<dbReference type="AlphaFoldDB" id="A0A8K0KDW3"/>